<reference evidence="2 3" key="1">
    <citation type="submission" date="2018-06" db="EMBL/GenBank/DDBJ databases">
        <authorList>
            <consortium name="Pathogen Informatics"/>
            <person name="Doyle S."/>
        </authorList>
    </citation>
    <scope>NUCLEOTIDE SEQUENCE [LARGE SCALE GENOMIC DNA]</scope>
    <source>
        <strain evidence="2 3">NCTC13456</strain>
    </source>
</reference>
<evidence type="ECO:0000313" key="2">
    <source>
        <dbReference type="EMBL" id="STD55433.1"/>
    </source>
</evidence>
<dbReference type="RefSeq" id="WP_114999784.1">
    <property type="nucleotide sequence ID" value="NZ_UFXS01000001.1"/>
</dbReference>
<dbReference type="EMBL" id="UFXS01000001">
    <property type="protein sequence ID" value="STD55433.1"/>
    <property type="molecule type" value="Genomic_DNA"/>
</dbReference>
<dbReference type="Pfam" id="PF05117">
    <property type="entry name" value="DUF695"/>
    <property type="match status" value="1"/>
</dbReference>
<name>A0A376G7Y6_9FLAO</name>
<proteinExistence type="predicted"/>
<gene>
    <name evidence="2" type="ORF">NCTC13456_01533</name>
</gene>
<evidence type="ECO:0000313" key="3">
    <source>
        <dbReference type="Proteomes" id="UP000254737"/>
    </source>
</evidence>
<protein>
    <submittedName>
        <fullName evidence="2">Family of uncharacterized function (DUF695)</fullName>
    </submittedName>
</protein>
<sequence>MKKSDDIEVFIPEEIYKVLEFKQEQLPGIAIVNDNLKSKNLKKVFSWNCSILIDFDKTIENGMPSEEELKIIEKFEEFLDKKIKGNNKEKPNALFFARITWNSTRQLIYKIYSPELANDFLTKLIDSENYPREFNYRIEKDETWELTEWYSRNIED</sequence>
<organism evidence="2 3">
    <name type="scientific">Empedobacter falsenii</name>
    <dbReference type="NCBI Taxonomy" id="343874"/>
    <lineage>
        <taxon>Bacteria</taxon>
        <taxon>Pseudomonadati</taxon>
        <taxon>Bacteroidota</taxon>
        <taxon>Flavobacteriia</taxon>
        <taxon>Flavobacteriales</taxon>
        <taxon>Weeksellaceae</taxon>
        <taxon>Empedobacter</taxon>
    </lineage>
</organism>
<dbReference type="InterPro" id="IPR016097">
    <property type="entry name" value="DUF695"/>
</dbReference>
<dbReference type="Proteomes" id="UP000254737">
    <property type="component" value="Unassembled WGS sequence"/>
</dbReference>
<feature type="domain" description="DUF695" evidence="1">
    <location>
        <begin position="33"/>
        <end position="146"/>
    </location>
</feature>
<evidence type="ECO:0000259" key="1">
    <source>
        <dbReference type="Pfam" id="PF05117"/>
    </source>
</evidence>
<dbReference type="AlphaFoldDB" id="A0A376G7Y6"/>
<accession>A0A376G7Y6</accession>